<dbReference type="Pfam" id="PF01094">
    <property type="entry name" value="ANF_receptor"/>
    <property type="match status" value="1"/>
</dbReference>
<dbReference type="InterPro" id="IPR036971">
    <property type="entry name" value="PDEase_catalytic_dom_sf"/>
</dbReference>
<dbReference type="SUPFAM" id="SSF53822">
    <property type="entry name" value="Periplasmic binding protein-like I"/>
    <property type="match status" value="1"/>
</dbReference>
<dbReference type="Gene3D" id="1.10.1300.10">
    <property type="entry name" value="3'5'-cyclic nucleotide phosphodiesterase, catalytic domain"/>
    <property type="match status" value="1"/>
</dbReference>
<evidence type="ECO:0000313" key="10">
    <source>
        <dbReference type="EMBL" id="CAD9210901.1"/>
    </source>
</evidence>
<evidence type="ECO:0000256" key="6">
    <source>
        <dbReference type="ARBA" id="ARBA00023136"/>
    </source>
</evidence>
<dbReference type="GO" id="GO:0016020">
    <property type="term" value="C:membrane"/>
    <property type="evidence" value="ECO:0007669"/>
    <property type="project" value="UniProtKB-SubCell"/>
</dbReference>
<feature type="region of interest" description="Disordered" evidence="7">
    <location>
        <begin position="1066"/>
        <end position="1124"/>
    </location>
</feature>
<organism evidence="10">
    <name type="scientific">Tetraselmis chuii</name>
    <dbReference type="NCBI Taxonomy" id="63592"/>
    <lineage>
        <taxon>Eukaryota</taxon>
        <taxon>Viridiplantae</taxon>
        <taxon>Chlorophyta</taxon>
        <taxon>core chlorophytes</taxon>
        <taxon>Chlorodendrophyceae</taxon>
        <taxon>Chlorodendrales</taxon>
        <taxon>Chlorodendraceae</taxon>
        <taxon>Tetraselmis</taxon>
    </lineage>
</organism>
<keyword evidence="4" id="KW-0378">Hydrolase</keyword>
<protein>
    <recommendedName>
        <fullName evidence="9">PDEase domain-containing protein</fullName>
    </recommendedName>
</protein>
<dbReference type="InterPro" id="IPR002073">
    <property type="entry name" value="PDEase_catalytic_dom"/>
</dbReference>
<dbReference type="InterPro" id="IPR028082">
    <property type="entry name" value="Peripla_BP_I"/>
</dbReference>
<dbReference type="Pfam" id="PF00233">
    <property type="entry name" value="PDEase_I"/>
    <property type="match status" value="1"/>
</dbReference>
<keyword evidence="2 8" id="KW-0812">Transmembrane</keyword>
<dbReference type="GO" id="GO:0046872">
    <property type="term" value="F:metal ion binding"/>
    <property type="evidence" value="ECO:0007669"/>
    <property type="project" value="UniProtKB-KW"/>
</dbReference>
<dbReference type="AlphaFoldDB" id="A0A7S1SW76"/>
<dbReference type="EMBL" id="HBGG01025360">
    <property type="protein sequence ID" value="CAD9210901.1"/>
    <property type="molecule type" value="Transcribed_RNA"/>
</dbReference>
<feature type="domain" description="PDEase" evidence="9">
    <location>
        <begin position="714"/>
        <end position="1062"/>
    </location>
</feature>
<evidence type="ECO:0000256" key="1">
    <source>
        <dbReference type="ARBA" id="ARBA00004370"/>
    </source>
</evidence>
<keyword evidence="6 8" id="KW-0472">Membrane</keyword>
<evidence type="ECO:0000256" key="4">
    <source>
        <dbReference type="ARBA" id="ARBA00022801"/>
    </source>
</evidence>
<dbReference type="GO" id="GO:0007165">
    <property type="term" value="P:signal transduction"/>
    <property type="evidence" value="ECO:0007669"/>
    <property type="project" value="InterPro"/>
</dbReference>
<evidence type="ECO:0000256" key="5">
    <source>
        <dbReference type="ARBA" id="ARBA00022989"/>
    </source>
</evidence>
<evidence type="ECO:0000256" key="8">
    <source>
        <dbReference type="SAM" id="Phobius"/>
    </source>
</evidence>
<reference evidence="10" key="1">
    <citation type="submission" date="2021-01" db="EMBL/GenBank/DDBJ databases">
        <authorList>
            <person name="Corre E."/>
            <person name="Pelletier E."/>
            <person name="Niang G."/>
            <person name="Scheremetjew M."/>
            <person name="Finn R."/>
            <person name="Kale V."/>
            <person name="Holt S."/>
            <person name="Cochrane G."/>
            <person name="Meng A."/>
            <person name="Brown T."/>
            <person name="Cohen L."/>
        </authorList>
    </citation>
    <scope>NUCLEOTIDE SEQUENCE</scope>
    <source>
        <strain evidence="10">PLY429</strain>
    </source>
</reference>
<evidence type="ECO:0000259" key="9">
    <source>
        <dbReference type="PROSITE" id="PS51845"/>
    </source>
</evidence>
<dbReference type="PROSITE" id="PS51845">
    <property type="entry name" value="PDEASE_I_2"/>
    <property type="match status" value="1"/>
</dbReference>
<proteinExistence type="predicted"/>
<comment type="subcellular location">
    <subcellularLocation>
        <location evidence="1">Membrane</location>
    </subcellularLocation>
</comment>
<feature type="transmembrane region" description="Helical" evidence="8">
    <location>
        <begin position="534"/>
        <end position="559"/>
    </location>
</feature>
<dbReference type="PANTHER" id="PTHR11347">
    <property type="entry name" value="CYCLIC NUCLEOTIDE PHOSPHODIESTERASE"/>
    <property type="match status" value="1"/>
</dbReference>
<keyword evidence="5 8" id="KW-1133">Transmembrane helix</keyword>
<evidence type="ECO:0000256" key="2">
    <source>
        <dbReference type="ARBA" id="ARBA00022692"/>
    </source>
</evidence>
<dbReference type="SUPFAM" id="SSF109604">
    <property type="entry name" value="HD-domain/PDEase-like"/>
    <property type="match status" value="1"/>
</dbReference>
<dbReference type="GO" id="GO:0004114">
    <property type="term" value="F:3',5'-cyclic-nucleotide phosphodiesterase activity"/>
    <property type="evidence" value="ECO:0007669"/>
    <property type="project" value="InterPro"/>
</dbReference>
<sequence length="1124" mass="123381">MPETKWQRELPLTGRVFALIVLLGALAGQSAVTWAQRAEELEVPVCLMTPVYVDTGPYVPSHDEVPRWVALRWSQAALLALEHINSRNCEVVGAGCEDWLRSADGVELILKPHISQLRSLAASDAPSATHVCISTESQLLMGVTTSKQSHLVASFVSGIGRLLLSSLAEAPKVQGEIEGSSFNFVRTAPSATASLIAISELSVKLGWKQITVLHTHDVEGDIHVPVLLKEVLDSTGRAEDLAMLSIDIDDGDTDDVNAAMRELRQSGSKVVCLLAFESDIMRILAAARQAIEDAGEKYSSFTWIIGSAGTEGAELLSSSPSFSHDSSLLEGALGVQVALPIEPISQLQRSLQEMNATAESFLATMEKYLVYPPGSGHHNMANSAAAMNHTLVMEALQYGNSVIIDKYTAHTYDAVWSMAVAAASALRDSNGTVEVPTGSEVMKRIVDMKVTRFNGAGGVREFLPSGDWDISHTRVEITNYGRRGAESEARHVVVGWLDVNDSEVMLSETEHIVWANGEEYPFVPTDGSSSSSDVLLPAILGSLLSVLVLMVLVIAALLLRNRFLNKRVLHLVTEAKSDVDMESPLGKVMQFLERYQSCSWWQRPNVAEASELQDTIVSRAHKLMVPDLEEGLSEYSGELKSFLLNSLTERPALRGSAGSAFYHDVSSRSLNVIVESEANSDLDTLLSPTSPLSCEGAPSQDVALLFPTNSEGAGGVEETSDSLTMLEIGRNFFVDAVTQFSPLRNRPNPLCIVVERSVGSLKLIKQENAVKKLLDFTQLVEGGYKDIGYHCKCHAADVTNRMVTIAVRMGIAGQKSVGVNRRNQVPYALAALVAATVHDYGHPQVNNSYLVSNEDDMALDFNNQAVAENYSLREAMRAMLKPEFNFIDAMYSNPKNATQRRQWFRHTVINIVLATDMSRHYELLSQFNIQIVNNPAFKFLATREKWLKMSDAQRLLSLQIALKVADLGHCALPMDQHREWISLLETEFFAQGDLERDAGMKISPLMDREQQGPQHPETQVGFFEVIVIPLFTSFVEAFPDCSPLMEQATANLEYWKWAASSHDRKNRKIVSSMSTKSPEEMNSAMRNSGTGLPPAPGASRRGPVPRRPSESKLLGSNKRYTDPL</sequence>
<accession>A0A7S1SW76</accession>
<name>A0A7S1SW76_9CHLO</name>
<gene>
    <name evidence="10" type="ORF">TCHU04912_LOCUS13140</name>
</gene>
<keyword evidence="3" id="KW-0479">Metal-binding</keyword>
<dbReference type="Gene3D" id="3.40.50.2300">
    <property type="match status" value="2"/>
</dbReference>
<evidence type="ECO:0000256" key="3">
    <source>
        <dbReference type="ARBA" id="ARBA00022723"/>
    </source>
</evidence>
<dbReference type="InterPro" id="IPR001828">
    <property type="entry name" value="ANF_lig-bd_rcpt"/>
</dbReference>
<evidence type="ECO:0000256" key="7">
    <source>
        <dbReference type="SAM" id="MobiDB-lite"/>
    </source>
</evidence>